<accession>A0AAN9U2U6</accession>
<dbReference type="InterPro" id="IPR017968">
    <property type="entry name" value="Acylphosphatase_CS"/>
</dbReference>
<comment type="similarity">
    <text evidence="2">Belongs to the acylphosphatase family.</text>
</comment>
<dbReference type="Proteomes" id="UP001320245">
    <property type="component" value="Unassembled WGS sequence"/>
</dbReference>
<dbReference type="Pfam" id="PF00708">
    <property type="entry name" value="Acylphosphatase"/>
    <property type="match status" value="1"/>
</dbReference>
<dbReference type="PANTHER" id="PTHR47268:SF4">
    <property type="entry name" value="ACYLPHOSPHATASE"/>
    <property type="match status" value="1"/>
</dbReference>
<feature type="active site" evidence="1">
    <location>
        <position position="21"/>
    </location>
</feature>
<dbReference type="EMBL" id="JAJSPL020000029">
    <property type="protein sequence ID" value="KAK7737499.1"/>
    <property type="molecule type" value="Genomic_DNA"/>
</dbReference>
<evidence type="ECO:0000256" key="1">
    <source>
        <dbReference type="PROSITE-ProRule" id="PRU00520"/>
    </source>
</evidence>
<protein>
    <recommendedName>
        <fullName evidence="1">acylphosphatase</fullName>
        <ecNumber evidence="1">3.6.1.7</ecNumber>
    </recommendedName>
</protein>
<dbReference type="AlphaFoldDB" id="A0AAN9U2U6"/>
<evidence type="ECO:0000259" key="3">
    <source>
        <dbReference type="PROSITE" id="PS51160"/>
    </source>
</evidence>
<comment type="catalytic activity">
    <reaction evidence="1">
        <text>an acyl phosphate + H2O = a carboxylate + phosphate + H(+)</text>
        <dbReference type="Rhea" id="RHEA:14965"/>
        <dbReference type="ChEBI" id="CHEBI:15377"/>
        <dbReference type="ChEBI" id="CHEBI:15378"/>
        <dbReference type="ChEBI" id="CHEBI:29067"/>
        <dbReference type="ChEBI" id="CHEBI:43474"/>
        <dbReference type="ChEBI" id="CHEBI:59918"/>
        <dbReference type="EC" id="3.6.1.7"/>
    </reaction>
</comment>
<keyword evidence="5" id="KW-1185">Reference proteome</keyword>
<dbReference type="InterPro" id="IPR001792">
    <property type="entry name" value="Acylphosphatase-like_dom"/>
</dbReference>
<feature type="active site" evidence="1">
    <location>
        <position position="39"/>
    </location>
</feature>
<dbReference type="InterPro" id="IPR036046">
    <property type="entry name" value="Acylphosphatase-like_dom_sf"/>
</dbReference>
<gene>
    <name evidence="4" type="ORF">SLS53_006572</name>
</gene>
<name>A0AAN9U2U6_9PEZI</name>
<dbReference type="Gene3D" id="3.30.70.100">
    <property type="match status" value="1"/>
</dbReference>
<sequence length="93" mass="10360">MVTQRVYFLAHGGTVQGVGFRYFVRKQATEYGLTGWVRNTDHGKVEGEVQGEDDKIKNFLKDVDNGPPGAKVVQLDTEGRELVYGKQGFVVVQ</sequence>
<reference evidence="4 5" key="1">
    <citation type="journal article" date="2023" name="PLoS ONE">
        <title>Cytospora paraplurivora sp. nov. isolated from orchards with fruit tree decline syndrome in Ontario, Canada.</title>
        <authorList>
            <person name="Ilyukhin E."/>
            <person name="Nguyen H.D.T."/>
            <person name="Castle A.J."/>
            <person name="Ellouze W."/>
        </authorList>
    </citation>
    <scope>NUCLEOTIDE SEQUENCE [LARGE SCALE GENOMIC DNA]</scope>
    <source>
        <strain evidence="4 5">FDS-564</strain>
    </source>
</reference>
<dbReference type="PRINTS" id="PR00112">
    <property type="entry name" value="ACYLPHPHTASE"/>
</dbReference>
<dbReference type="PROSITE" id="PS00151">
    <property type="entry name" value="ACYLPHOSPHATASE_2"/>
    <property type="match status" value="1"/>
</dbReference>
<dbReference type="SUPFAM" id="SSF54975">
    <property type="entry name" value="Acylphosphatase/BLUF domain-like"/>
    <property type="match status" value="1"/>
</dbReference>
<dbReference type="PANTHER" id="PTHR47268">
    <property type="entry name" value="ACYLPHOSPHATASE"/>
    <property type="match status" value="1"/>
</dbReference>
<keyword evidence="1" id="KW-0378">Hydrolase</keyword>
<evidence type="ECO:0000313" key="4">
    <source>
        <dbReference type="EMBL" id="KAK7737499.1"/>
    </source>
</evidence>
<dbReference type="PROSITE" id="PS51160">
    <property type="entry name" value="ACYLPHOSPHATASE_3"/>
    <property type="match status" value="1"/>
</dbReference>
<evidence type="ECO:0000256" key="2">
    <source>
        <dbReference type="RuleBase" id="RU004168"/>
    </source>
</evidence>
<dbReference type="EC" id="3.6.1.7" evidence="1"/>
<evidence type="ECO:0000313" key="5">
    <source>
        <dbReference type="Proteomes" id="UP001320245"/>
    </source>
</evidence>
<dbReference type="GO" id="GO:0003998">
    <property type="term" value="F:acylphosphatase activity"/>
    <property type="evidence" value="ECO:0007669"/>
    <property type="project" value="UniProtKB-EC"/>
</dbReference>
<organism evidence="4 5">
    <name type="scientific">Cytospora paraplurivora</name>
    <dbReference type="NCBI Taxonomy" id="2898453"/>
    <lineage>
        <taxon>Eukaryota</taxon>
        <taxon>Fungi</taxon>
        <taxon>Dikarya</taxon>
        <taxon>Ascomycota</taxon>
        <taxon>Pezizomycotina</taxon>
        <taxon>Sordariomycetes</taxon>
        <taxon>Sordariomycetidae</taxon>
        <taxon>Diaporthales</taxon>
        <taxon>Cytosporaceae</taxon>
        <taxon>Cytospora</taxon>
    </lineage>
</organism>
<dbReference type="InterPro" id="IPR020456">
    <property type="entry name" value="Acylphosphatase"/>
</dbReference>
<comment type="caution">
    <text evidence="4">The sequence shown here is derived from an EMBL/GenBank/DDBJ whole genome shotgun (WGS) entry which is preliminary data.</text>
</comment>
<proteinExistence type="inferred from homology"/>
<feature type="domain" description="Acylphosphatase-like" evidence="3">
    <location>
        <begin position="5"/>
        <end position="93"/>
    </location>
</feature>